<name>A0A183EX81_9BILA</name>
<proteinExistence type="predicted"/>
<protein>
    <submittedName>
        <fullName evidence="1">Secreted protein</fullName>
    </submittedName>
</protein>
<evidence type="ECO:0000313" key="1">
    <source>
        <dbReference type="WBParaSite" id="GPUH_0002560201-mRNA-1"/>
    </source>
</evidence>
<accession>A0A183EX81</accession>
<organism evidence="1">
    <name type="scientific">Gongylonema pulchrum</name>
    <dbReference type="NCBI Taxonomy" id="637853"/>
    <lineage>
        <taxon>Eukaryota</taxon>
        <taxon>Metazoa</taxon>
        <taxon>Ecdysozoa</taxon>
        <taxon>Nematoda</taxon>
        <taxon>Chromadorea</taxon>
        <taxon>Rhabditida</taxon>
        <taxon>Spirurina</taxon>
        <taxon>Spiruromorpha</taxon>
        <taxon>Spiruroidea</taxon>
        <taxon>Gongylonematidae</taxon>
        <taxon>Gongylonema</taxon>
    </lineage>
</organism>
<reference evidence="1" key="1">
    <citation type="submission" date="2016-06" db="UniProtKB">
        <authorList>
            <consortium name="WormBaseParasite"/>
        </authorList>
    </citation>
    <scope>IDENTIFICATION</scope>
</reference>
<dbReference type="AlphaFoldDB" id="A0A183EX81"/>
<dbReference type="WBParaSite" id="GPUH_0002560201-mRNA-1">
    <property type="protein sequence ID" value="GPUH_0002560201-mRNA-1"/>
    <property type="gene ID" value="GPUH_0002560201"/>
</dbReference>
<sequence length="86" mass="9387">LPVVLSGIPEQVSLRTGSASEVVASGGPTALVTNLSDWLKMSSIGRVRSRRPSLVEWTQHMVCFLAFFCTVTSARTKNAKLMYRST</sequence>